<dbReference type="InterPro" id="IPR036097">
    <property type="entry name" value="HisK_dim/P_sf"/>
</dbReference>
<dbReference type="PROSITE" id="PS50109">
    <property type="entry name" value="HIS_KIN"/>
    <property type="match status" value="1"/>
</dbReference>
<dbReference type="Gene3D" id="6.10.340.10">
    <property type="match status" value="1"/>
</dbReference>
<dbReference type="InterPro" id="IPR036890">
    <property type="entry name" value="HATPase_C_sf"/>
</dbReference>
<keyword evidence="10" id="KW-0472">Membrane</keyword>
<dbReference type="Gene3D" id="1.10.287.130">
    <property type="match status" value="1"/>
</dbReference>
<evidence type="ECO:0000313" key="13">
    <source>
        <dbReference type="EMBL" id="TCS97658.1"/>
    </source>
</evidence>
<evidence type="ECO:0000256" key="7">
    <source>
        <dbReference type="ARBA" id="ARBA00022741"/>
    </source>
</evidence>
<evidence type="ECO:0000256" key="6">
    <source>
        <dbReference type="ARBA" id="ARBA00022679"/>
    </source>
</evidence>
<comment type="catalytic activity">
    <reaction evidence="1">
        <text>ATP + protein L-histidine = ADP + protein N-phospho-L-histidine.</text>
        <dbReference type="EC" id="2.7.13.3"/>
    </reaction>
</comment>
<evidence type="ECO:0000256" key="9">
    <source>
        <dbReference type="ARBA" id="ARBA00022840"/>
    </source>
</evidence>
<dbReference type="SUPFAM" id="SSF47384">
    <property type="entry name" value="Homodimeric domain of signal transducing histidine kinase"/>
    <property type="match status" value="1"/>
</dbReference>
<keyword evidence="7" id="KW-0547">Nucleotide-binding</keyword>
<evidence type="ECO:0000313" key="16">
    <source>
        <dbReference type="Proteomes" id="UP000315577"/>
    </source>
</evidence>
<dbReference type="Gene3D" id="3.30.565.10">
    <property type="entry name" value="Histidine kinase-like ATPase, C-terminal domain"/>
    <property type="match status" value="1"/>
</dbReference>
<dbReference type="InterPro" id="IPR003594">
    <property type="entry name" value="HATPase_dom"/>
</dbReference>
<organism evidence="13 15">
    <name type="scientific">Tepidimonas ignava</name>
    <dbReference type="NCBI Taxonomy" id="114249"/>
    <lineage>
        <taxon>Bacteria</taxon>
        <taxon>Pseudomonadati</taxon>
        <taxon>Pseudomonadota</taxon>
        <taxon>Betaproteobacteria</taxon>
        <taxon>Burkholderiales</taxon>
        <taxon>Tepidimonas</taxon>
    </lineage>
</organism>
<evidence type="ECO:0000256" key="10">
    <source>
        <dbReference type="SAM" id="Phobius"/>
    </source>
</evidence>
<protein>
    <recommendedName>
        <fullName evidence="3">histidine kinase</fullName>
        <ecNumber evidence="3">2.7.13.3</ecNumber>
    </recommendedName>
</protein>
<accession>A0A4R3LE49</accession>
<dbReference type="Proteomes" id="UP000315577">
    <property type="component" value="Unassembled WGS sequence"/>
</dbReference>
<dbReference type="GO" id="GO:0005886">
    <property type="term" value="C:plasma membrane"/>
    <property type="evidence" value="ECO:0007669"/>
    <property type="project" value="UniProtKB-SubCell"/>
</dbReference>
<evidence type="ECO:0000256" key="3">
    <source>
        <dbReference type="ARBA" id="ARBA00012438"/>
    </source>
</evidence>
<sequence>MSAARARLPLRWLVPLTTVGMALLGGVLVGLAALVVVDRSVRLTAQEETRRLARTLAQALVEPVVRGDVWQTYQIVRAAGASFPDEPSEVVVLGDDERVLAASLPLRYPLGLHVSGLPAHLAQAARLSQQTERDVMLLPWVAGERQPVLVMAEPIVGEEGLQLGTVLAVHPSGLTTRQREPLLQRMAGVGAVSLAVAAVVGAWLGWRLARPIVALRDSMRKVGHSDEWAQPWLDQALQPLLQRRDDVGDLARAYAAMLRQLDAQRHLQRHVLEAERLARVGQLSASIAHEVNNPIGGMLAALDNRRLRGGLDDATARTLDVLERGLRHIHATVQALLNEARGEQHALQPQDLDDMHTLLLPMAERAGVALRWQLNSPTLALPALTVRQVVLNLCLNALTAAGRGGQVLVHGRATAQGWRLRVANTGAALTQASFDALVRGQGWQGQGRVGLGLWVSARLMADHGGRLVLVSEPPWATVLEALFVPAPDPAGVADALPTQGPEPTGSTPW</sequence>
<evidence type="ECO:0000256" key="8">
    <source>
        <dbReference type="ARBA" id="ARBA00022777"/>
    </source>
</evidence>
<dbReference type="EC" id="2.7.13.3" evidence="3"/>
<evidence type="ECO:0000256" key="5">
    <source>
        <dbReference type="ARBA" id="ARBA00022553"/>
    </source>
</evidence>
<dbReference type="GO" id="GO:0005524">
    <property type="term" value="F:ATP binding"/>
    <property type="evidence" value="ECO:0007669"/>
    <property type="project" value="UniProtKB-KW"/>
</dbReference>
<keyword evidence="10" id="KW-1133">Transmembrane helix</keyword>
<reference evidence="14 16" key="2">
    <citation type="submission" date="2019-07" db="EMBL/GenBank/DDBJ databases">
        <title>Tepidimonas ignava SPS-1037 draft genome.</title>
        <authorList>
            <person name="Da Costa M.S."/>
            <person name="Froufe H.J.C."/>
            <person name="Egas C."/>
            <person name="Albuquerque L."/>
        </authorList>
    </citation>
    <scope>NUCLEOTIDE SEQUENCE [LARGE SCALE GENOMIC DNA]</scope>
    <source>
        <strain evidence="14 16">SPS-1037</strain>
    </source>
</reference>
<evidence type="ECO:0000256" key="2">
    <source>
        <dbReference type="ARBA" id="ARBA00004651"/>
    </source>
</evidence>
<name>A0A4R3LE49_9BURK</name>
<dbReference type="SUPFAM" id="SSF55874">
    <property type="entry name" value="ATPase domain of HSP90 chaperone/DNA topoisomerase II/histidine kinase"/>
    <property type="match status" value="1"/>
</dbReference>
<dbReference type="RefSeq" id="WP_132962654.1">
    <property type="nucleotide sequence ID" value="NZ_JBKBMZ010000002.1"/>
</dbReference>
<keyword evidence="9" id="KW-0067">ATP-binding</keyword>
<dbReference type="EMBL" id="VJNC01000001">
    <property type="protein sequence ID" value="TSE24067.1"/>
    <property type="molecule type" value="Genomic_DNA"/>
</dbReference>
<keyword evidence="8 13" id="KW-0418">Kinase</keyword>
<proteinExistence type="predicted"/>
<dbReference type="GO" id="GO:0000155">
    <property type="term" value="F:phosphorelay sensor kinase activity"/>
    <property type="evidence" value="ECO:0007669"/>
    <property type="project" value="InterPro"/>
</dbReference>
<evidence type="ECO:0000256" key="1">
    <source>
        <dbReference type="ARBA" id="ARBA00000085"/>
    </source>
</evidence>
<dbReference type="OrthoDB" id="2521613at2"/>
<dbReference type="InterPro" id="IPR003660">
    <property type="entry name" value="HAMP_dom"/>
</dbReference>
<evidence type="ECO:0000259" key="12">
    <source>
        <dbReference type="PROSITE" id="PS50885"/>
    </source>
</evidence>
<evidence type="ECO:0000256" key="4">
    <source>
        <dbReference type="ARBA" id="ARBA00022475"/>
    </source>
</evidence>
<dbReference type="InterPro" id="IPR003661">
    <property type="entry name" value="HisK_dim/P_dom"/>
</dbReference>
<evidence type="ECO:0000259" key="11">
    <source>
        <dbReference type="PROSITE" id="PS50109"/>
    </source>
</evidence>
<evidence type="ECO:0000313" key="15">
    <source>
        <dbReference type="Proteomes" id="UP000295536"/>
    </source>
</evidence>
<feature type="domain" description="Histidine kinase" evidence="11">
    <location>
        <begin position="286"/>
        <end position="487"/>
    </location>
</feature>
<dbReference type="Pfam" id="PF02518">
    <property type="entry name" value="HATPase_c"/>
    <property type="match status" value="1"/>
</dbReference>
<dbReference type="CDD" id="cd00075">
    <property type="entry name" value="HATPase"/>
    <property type="match status" value="1"/>
</dbReference>
<dbReference type="InterPro" id="IPR005467">
    <property type="entry name" value="His_kinase_dom"/>
</dbReference>
<dbReference type="PROSITE" id="PS50885">
    <property type="entry name" value="HAMP"/>
    <property type="match status" value="1"/>
</dbReference>
<keyword evidence="5" id="KW-0597">Phosphoprotein</keyword>
<reference evidence="13 15" key="1">
    <citation type="submission" date="2019-03" db="EMBL/GenBank/DDBJ databases">
        <title>Genomic Encyclopedia of Type Strains, Phase IV (KMG-IV): sequencing the most valuable type-strain genomes for metagenomic binning, comparative biology and taxonomic classification.</title>
        <authorList>
            <person name="Goeker M."/>
        </authorList>
    </citation>
    <scope>NUCLEOTIDE SEQUENCE [LARGE SCALE GENOMIC DNA]</scope>
    <source>
        <strain evidence="13 15">DSM 12034</strain>
    </source>
</reference>
<dbReference type="InterPro" id="IPR050980">
    <property type="entry name" value="2C_sensor_his_kinase"/>
</dbReference>
<dbReference type="CDD" id="cd00082">
    <property type="entry name" value="HisKA"/>
    <property type="match status" value="1"/>
</dbReference>
<dbReference type="SMART" id="SM00388">
    <property type="entry name" value="HisKA"/>
    <property type="match status" value="1"/>
</dbReference>
<feature type="domain" description="HAMP" evidence="12">
    <location>
        <begin position="206"/>
        <end position="266"/>
    </location>
</feature>
<comment type="subcellular location">
    <subcellularLocation>
        <location evidence="2">Cell membrane</location>
        <topology evidence="2">Multi-pass membrane protein</topology>
    </subcellularLocation>
</comment>
<dbReference type="EMBL" id="SMAH01000008">
    <property type="protein sequence ID" value="TCS97658.1"/>
    <property type="molecule type" value="Genomic_DNA"/>
</dbReference>
<dbReference type="PANTHER" id="PTHR44936">
    <property type="entry name" value="SENSOR PROTEIN CREC"/>
    <property type="match status" value="1"/>
</dbReference>
<keyword evidence="6 14" id="KW-0808">Transferase</keyword>
<dbReference type="SMART" id="SM00387">
    <property type="entry name" value="HATPase_c"/>
    <property type="match status" value="1"/>
</dbReference>
<dbReference type="Proteomes" id="UP000295536">
    <property type="component" value="Unassembled WGS sequence"/>
</dbReference>
<dbReference type="PANTHER" id="PTHR44936:SF10">
    <property type="entry name" value="SENSOR PROTEIN RSTB"/>
    <property type="match status" value="1"/>
</dbReference>
<keyword evidence="4" id="KW-1003">Cell membrane</keyword>
<keyword evidence="16" id="KW-1185">Reference proteome</keyword>
<dbReference type="AlphaFoldDB" id="A0A4R3LE49"/>
<comment type="caution">
    <text evidence="13">The sequence shown here is derived from an EMBL/GenBank/DDBJ whole genome shotgun (WGS) entry which is preliminary data.</text>
</comment>
<feature type="transmembrane region" description="Helical" evidence="10">
    <location>
        <begin position="186"/>
        <end position="206"/>
    </location>
</feature>
<evidence type="ECO:0000313" key="14">
    <source>
        <dbReference type="EMBL" id="TSE24067.1"/>
    </source>
</evidence>
<gene>
    <name evidence="14" type="primary">kinD</name>
    <name evidence="13" type="ORF">EDC36_10865</name>
    <name evidence="14" type="ORF">Tigna_00066</name>
</gene>
<keyword evidence="10" id="KW-0812">Transmembrane</keyword>
<feature type="transmembrane region" description="Helical" evidence="10">
    <location>
        <begin position="12"/>
        <end position="37"/>
    </location>
</feature>